<dbReference type="Pfam" id="PF00013">
    <property type="entry name" value="KH_1"/>
    <property type="match status" value="1"/>
</dbReference>
<accession>A0ABQ5RUW5</accession>
<dbReference type="InterPro" id="IPR009097">
    <property type="entry name" value="Cyclic_Pdiesterase"/>
</dbReference>
<dbReference type="Pfam" id="PF10469">
    <property type="entry name" value="AKAP7_NLS"/>
    <property type="match status" value="1"/>
</dbReference>
<feature type="region of interest" description="Disordered" evidence="2">
    <location>
        <begin position="332"/>
        <end position="365"/>
    </location>
</feature>
<evidence type="ECO:0000256" key="2">
    <source>
        <dbReference type="SAM" id="MobiDB-lite"/>
    </source>
</evidence>
<dbReference type="SUPFAM" id="SSF54791">
    <property type="entry name" value="Eukaryotic type KH-domain (KH-domain type I)"/>
    <property type="match status" value="1"/>
</dbReference>
<dbReference type="InterPro" id="IPR019510">
    <property type="entry name" value="AKAP7-like_phosphoesterase"/>
</dbReference>
<feature type="compositionally biased region" description="Gly residues" evidence="2">
    <location>
        <begin position="339"/>
        <end position="358"/>
    </location>
</feature>
<feature type="domain" description="K Homology" evidence="3">
    <location>
        <begin position="73"/>
        <end position="162"/>
    </location>
</feature>
<evidence type="ECO:0000256" key="1">
    <source>
        <dbReference type="PROSITE-ProRule" id="PRU00117"/>
    </source>
</evidence>
<dbReference type="InterPro" id="IPR036612">
    <property type="entry name" value="KH_dom_type_1_sf"/>
</dbReference>
<dbReference type="Gene3D" id="3.90.1140.10">
    <property type="entry name" value="Cyclic phosphodiesterase"/>
    <property type="match status" value="1"/>
</dbReference>
<keyword evidence="5" id="KW-1185">Reference proteome</keyword>
<evidence type="ECO:0000313" key="5">
    <source>
        <dbReference type="Proteomes" id="UP001165090"/>
    </source>
</evidence>
<organism evidence="4 5">
    <name type="scientific">Volvox africanus</name>
    <dbReference type="NCBI Taxonomy" id="51714"/>
    <lineage>
        <taxon>Eukaryota</taxon>
        <taxon>Viridiplantae</taxon>
        <taxon>Chlorophyta</taxon>
        <taxon>core chlorophytes</taxon>
        <taxon>Chlorophyceae</taxon>
        <taxon>CS clade</taxon>
        <taxon>Chlamydomonadales</taxon>
        <taxon>Volvocaceae</taxon>
        <taxon>Volvox</taxon>
    </lineage>
</organism>
<keyword evidence="1" id="KW-0694">RNA-binding</keyword>
<dbReference type="PROSITE" id="PS50084">
    <property type="entry name" value="KH_TYPE_1"/>
    <property type="match status" value="1"/>
</dbReference>
<gene>
    <name evidence="4" type="ORF">VaNZ11_002923</name>
</gene>
<proteinExistence type="predicted"/>
<dbReference type="PANTHER" id="PTHR13360:SF1">
    <property type="entry name" value="ACTIVATING SIGNAL COINTEGRATOR 1 COMPLEX SUBUNIT 1"/>
    <property type="match status" value="1"/>
</dbReference>
<dbReference type="InterPro" id="IPR004087">
    <property type="entry name" value="KH_dom"/>
</dbReference>
<dbReference type="InterPro" id="IPR004088">
    <property type="entry name" value="KH_dom_type_1"/>
</dbReference>
<comment type="caution">
    <text evidence="4">The sequence shown here is derived from an EMBL/GenBank/DDBJ whole genome shotgun (WGS) entry which is preliminary data.</text>
</comment>
<sequence>MSRTDVLRCQVINVGPRTYRVQGNAASTLPHHPDRGEHVTGARWQPDDEDEEVIVAAAREAEIDESLIQQEGSVYVARLSCDAEVYPFIIGREGRTRKQIEAETGAQVIIPRRTAAATTIPAGAGGAGGAGSGSSGGGGDIIIRGPTRAVVSSGYLRAQLAFHNAVSGRLLDYNFFISLPLASAAAVRQFEAFRRAVLSDPRVAPPGSGLEESIFMRPQHLHLTLLMLKLYSDQKRHEAQRLLARLQAPVATLLGAAPIKVHLQGLEYMNDDPGAMHVLYLRVQDMGPGNRLEALCDLVVEEFARAGLLLPKDERKVKLHATILNTRYRKRPQASWATGGSGRGGEGPAGAAGTGAGSTGRREERQPFDGRALLGEHGRLDLGIHTIQALHLSQRGAYGEDGYYRCARKLDLVNVNLAGGPGGTAAT</sequence>
<dbReference type="InterPro" id="IPR009210">
    <property type="entry name" value="ASCC1"/>
</dbReference>
<evidence type="ECO:0000259" key="3">
    <source>
        <dbReference type="SMART" id="SM00322"/>
    </source>
</evidence>
<dbReference type="Gene3D" id="3.30.1370.10">
    <property type="entry name" value="K Homology domain, type 1"/>
    <property type="match status" value="1"/>
</dbReference>
<dbReference type="EMBL" id="BSDZ01000008">
    <property type="protein sequence ID" value="GLI60817.1"/>
    <property type="molecule type" value="Genomic_DNA"/>
</dbReference>
<name>A0ABQ5RUW5_9CHLO</name>
<reference evidence="4 5" key="1">
    <citation type="journal article" date="2023" name="IScience">
        <title>Expanded male sex-determining region conserved during the evolution of homothallism in the green alga Volvox.</title>
        <authorList>
            <person name="Yamamoto K."/>
            <person name="Matsuzaki R."/>
            <person name="Mahakham W."/>
            <person name="Heman W."/>
            <person name="Sekimoto H."/>
            <person name="Kawachi M."/>
            <person name="Minakuchi Y."/>
            <person name="Toyoda A."/>
            <person name="Nozaki H."/>
        </authorList>
    </citation>
    <scope>NUCLEOTIDE SEQUENCE [LARGE SCALE GENOMIC DNA]</scope>
    <source>
        <strain evidence="4 5">NIES-4468</strain>
    </source>
</reference>
<protein>
    <recommendedName>
        <fullName evidence="3">K Homology domain-containing protein</fullName>
    </recommendedName>
</protein>
<dbReference type="PANTHER" id="PTHR13360">
    <property type="entry name" value="ACTIVATING SIGNAL COINTEGRATOR 1 COMPLEX SUBUNIT 1"/>
    <property type="match status" value="1"/>
</dbReference>
<evidence type="ECO:0000313" key="4">
    <source>
        <dbReference type="EMBL" id="GLI60817.1"/>
    </source>
</evidence>
<dbReference type="SMART" id="SM00322">
    <property type="entry name" value="KH"/>
    <property type="match status" value="1"/>
</dbReference>
<dbReference type="SUPFAM" id="SSF55144">
    <property type="entry name" value="LigT-like"/>
    <property type="match status" value="1"/>
</dbReference>
<dbReference type="Proteomes" id="UP001165090">
    <property type="component" value="Unassembled WGS sequence"/>
</dbReference>